<evidence type="ECO:0000259" key="19">
    <source>
        <dbReference type="PROSITE" id="PS50948"/>
    </source>
</evidence>
<dbReference type="Proteomes" id="UP000794436">
    <property type="component" value="Unassembled WGS sequence"/>
</dbReference>
<dbReference type="Gene3D" id="3.50.4.10">
    <property type="entry name" value="Hepatocyte Growth Factor"/>
    <property type="match status" value="4"/>
</dbReference>
<dbReference type="PANTHER" id="PTHR31297">
    <property type="entry name" value="GLUCAN ENDO-1,6-BETA-GLUCOSIDASE B"/>
    <property type="match status" value="1"/>
</dbReference>
<dbReference type="GO" id="GO:0006508">
    <property type="term" value="P:proteolysis"/>
    <property type="evidence" value="ECO:0007669"/>
    <property type="project" value="InterPro"/>
</dbReference>
<dbReference type="EC" id="3.2.1.58" evidence="16"/>
<evidence type="ECO:0000256" key="13">
    <source>
        <dbReference type="ARBA" id="ARBA00023316"/>
    </source>
</evidence>
<evidence type="ECO:0000256" key="12">
    <source>
        <dbReference type="ARBA" id="ARBA00023295"/>
    </source>
</evidence>
<evidence type="ECO:0000256" key="2">
    <source>
        <dbReference type="ARBA" id="ARBA00005641"/>
    </source>
</evidence>
<dbReference type="Gene3D" id="3.20.20.80">
    <property type="entry name" value="Glycosidases"/>
    <property type="match status" value="1"/>
</dbReference>
<dbReference type="PROSITE" id="PS00659">
    <property type="entry name" value="GLYCOSYL_HYDROL_F5"/>
    <property type="match status" value="1"/>
</dbReference>
<evidence type="ECO:0000256" key="11">
    <source>
        <dbReference type="ARBA" id="ARBA00023180"/>
    </source>
</evidence>
<evidence type="ECO:0000256" key="9">
    <source>
        <dbReference type="ARBA" id="ARBA00023136"/>
    </source>
</evidence>
<keyword evidence="10" id="KW-1015">Disulfide bond</keyword>
<keyword evidence="5" id="KW-0677">Repeat</keyword>
<dbReference type="GO" id="GO:0005576">
    <property type="term" value="C:extracellular region"/>
    <property type="evidence" value="ECO:0007669"/>
    <property type="project" value="InterPro"/>
</dbReference>
<dbReference type="InterPro" id="IPR017853">
    <property type="entry name" value="GH"/>
</dbReference>
<dbReference type="PROSITE" id="PS50948">
    <property type="entry name" value="PAN"/>
    <property type="match status" value="1"/>
</dbReference>
<keyword evidence="6" id="KW-0378">Hydrolase</keyword>
<keyword evidence="11" id="KW-0325">Glycoprotein</keyword>
<dbReference type="AlphaFoldDB" id="A0A8K1CG67"/>
<evidence type="ECO:0000256" key="5">
    <source>
        <dbReference type="ARBA" id="ARBA00022737"/>
    </source>
</evidence>
<evidence type="ECO:0000256" key="15">
    <source>
        <dbReference type="ARBA" id="ARBA00037126"/>
    </source>
</evidence>
<dbReference type="OrthoDB" id="1887033at2759"/>
<dbReference type="FunFam" id="3.20.20.80:FF:000113">
    <property type="entry name" value="Glucan 1,3-beta-glucosidase"/>
    <property type="match status" value="1"/>
</dbReference>
<evidence type="ECO:0000313" key="21">
    <source>
        <dbReference type="Proteomes" id="UP000794436"/>
    </source>
</evidence>
<evidence type="ECO:0000256" key="7">
    <source>
        <dbReference type="ARBA" id="ARBA00022968"/>
    </source>
</evidence>
<name>A0A8K1CG67_PYTOL</name>
<dbReference type="Pfam" id="PF00150">
    <property type="entry name" value="Cellulase"/>
    <property type="match status" value="1"/>
</dbReference>
<dbReference type="GO" id="GO:0071555">
    <property type="term" value="P:cell wall organization"/>
    <property type="evidence" value="ECO:0007669"/>
    <property type="project" value="UniProtKB-KW"/>
</dbReference>
<dbReference type="CDD" id="cd01100">
    <property type="entry name" value="APPLE_Factor_XI_like"/>
    <property type="match status" value="4"/>
</dbReference>
<dbReference type="Pfam" id="PF14295">
    <property type="entry name" value="PAN_4"/>
    <property type="match status" value="4"/>
</dbReference>
<evidence type="ECO:0000256" key="16">
    <source>
        <dbReference type="ARBA" id="ARBA00038929"/>
    </source>
</evidence>
<dbReference type="InterPro" id="IPR001547">
    <property type="entry name" value="Glyco_hydro_5"/>
</dbReference>
<comment type="caution">
    <text evidence="20">The sequence shown here is derived from an EMBL/GenBank/DDBJ whole genome shotgun (WGS) entry which is preliminary data.</text>
</comment>
<evidence type="ECO:0000256" key="3">
    <source>
        <dbReference type="ARBA" id="ARBA00022475"/>
    </source>
</evidence>
<dbReference type="GO" id="GO:0009251">
    <property type="term" value="P:glucan catabolic process"/>
    <property type="evidence" value="ECO:0007669"/>
    <property type="project" value="TreeGrafter"/>
</dbReference>
<keyword evidence="4" id="KW-0812">Transmembrane</keyword>
<evidence type="ECO:0000256" key="10">
    <source>
        <dbReference type="ARBA" id="ARBA00023157"/>
    </source>
</evidence>
<feature type="signal peptide" evidence="18">
    <location>
        <begin position="1"/>
        <end position="23"/>
    </location>
</feature>
<dbReference type="GO" id="GO:0004338">
    <property type="term" value="F:glucan exo-1,3-beta-glucosidase activity"/>
    <property type="evidence" value="ECO:0007669"/>
    <property type="project" value="UniProtKB-EC"/>
</dbReference>
<accession>A0A8K1CG67</accession>
<dbReference type="EMBL" id="SPLM01000073">
    <property type="protein sequence ID" value="TMW62434.1"/>
    <property type="molecule type" value="Genomic_DNA"/>
</dbReference>
<evidence type="ECO:0000256" key="18">
    <source>
        <dbReference type="SAM" id="SignalP"/>
    </source>
</evidence>
<protein>
    <recommendedName>
        <fullName evidence="16">glucan 1,3-beta-glucosidase</fullName>
        <ecNumber evidence="16">3.2.1.58</ecNumber>
    </recommendedName>
    <alternativeName>
        <fullName evidence="17">Exo-1,3-beta-glucanase D</fullName>
    </alternativeName>
</protein>
<keyword evidence="21" id="KW-1185">Reference proteome</keyword>
<comment type="catalytic activity">
    <reaction evidence="14">
        <text>Successive hydrolysis of beta-D-glucose units from the non-reducing ends of (1-&gt;3)-beta-D-glucans, releasing alpha-glucose.</text>
        <dbReference type="EC" id="3.2.1.58"/>
    </reaction>
</comment>
<organism evidence="20 21">
    <name type="scientific">Pythium oligandrum</name>
    <name type="common">Mycoparasitic fungus</name>
    <dbReference type="NCBI Taxonomy" id="41045"/>
    <lineage>
        <taxon>Eukaryota</taxon>
        <taxon>Sar</taxon>
        <taxon>Stramenopiles</taxon>
        <taxon>Oomycota</taxon>
        <taxon>Peronosporomycetes</taxon>
        <taxon>Pythiales</taxon>
        <taxon>Pythiaceae</taxon>
        <taxon>Pythium</taxon>
    </lineage>
</organism>
<keyword evidence="8" id="KW-1133">Transmembrane helix</keyword>
<feature type="domain" description="Apple" evidence="19">
    <location>
        <begin position="117"/>
        <end position="191"/>
    </location>
</feature>
<dbReference type="InterPro" id="IPR000177">
    <property type="entry name" value="Apple"/>
</dbReference>
<comment type="function">
    <text evidence="15">Glucosidase involved in the degradation of cellulosic biomass. Active on lichenan.</text>
</comment>
<reference evidence="20" key="1">
    <citation type="submission" date="2019-03" db="EMBL/GenBank/DDBJ databases">
        <title>Long read genome sequence of the mycoparasitic Pythium oligandrum ATCC 38472 isolated from sugarbeet rhizosphere.</title>
        <authorList>
            <person name="Gaulin E."/>
        </authorList>
    </citation>
    <scope>NUCLEOTIDE SEQUENCE</scope>
    <source>
        <strain evidence="20">ATCC 38472_TT</strain>
    </source>
</reference>
<keyword evidence="3" id="KW-1003">Cell membrane</keyword>
<evidence type="ECO:0000256" key="14">
    <source>
        <dbReference type="ARBA" id="ARBA00036824"/>
    </source>
</evidence>
<keyword evidence="9" id="KW-0472">Membrane</keyword>
<keyword evidence="13" id="KW-0961">Cell wall biogenesis/degradation</keyword>
<evidence type="ECO:0000256" key="6">
    <source>
        <dbReference type="ARBA" id="ARBA00022801"/>
    </source>
</evidence>
<dbReference type="GO" id="GO:0009986">
    <property type="term" value="C:cell surface"/>
    <property type="evidence" value="ECO:0007669"/>
    <property type="project" value="TreeGrafter"/>
</dbReference>
<dbReference type="InterPro" id="IPR050386">
    <property type="entry name" value="Glycosyl_hydrolase_5"/>
</dbReference>
<proteinExistence type="inferred from homology"/>
<feature type="chain" id="PRO_5035423323" description="glucan 1,3-beta-glucosidase" evidence="18">
    <location>
        <begin position="24"/>
        <end position="706"/>
    </location>
</feature>
<dbReference type="SUPFAM" id="SSF51445">
    <property type="entry name" value="(Trans)glycosidases"/>
    <property type="match status" value="1"/>
</dbReference>
<evidence type="ECO:0000256" key="17">
    <source>
        <dbReference type="ARBA" id="ARBA00041260"/>
    </source>
</evidence>
<evidence type="ECO:0000313" key="20">
    <source>
        <dbReference type="EMBL" id="TMW62434.1"/>
    </source>
</evidence>
<dbReference type="GO" id="GO:0005886">
    <property type="term" value="C:plasma membrane"/>
    <property type="evidence" value="ECO:0007669"/>
    <property type="project" value="UniProtKB-SubCell"/>
</dbReference>
<gene>
    <name evidence="20" type="ORF">Poli38472_005052</name>
</gene>
<comment type="similarity">
    <text evidence="2">Belongs to the glycosyl hydrolase 5 (cellulase A) family.</text>
</comment>
<keyword evidence="12" id="KW-0326">Glycosidase</keyword>
<evidence type="ECO:0000256" key="1">
    <source>
        <dbReference type="ARBA" id="ARBA00004401"/>
    </source>
</evidence>
<sequence length="706" mass="75579">MAPIQATLALCAAVASLFTPSQAFTASNASRLVSRRLADVTCTIEKDVDIKGNDIGNTPGASAQECCAKCGGTAGCGAFSWSSFNGGTCWFKSGKGTTVATSGVYSAVVAASSSGSCTIESGVDYVDNDIGSVAGASAQDCCSKCSSTSGCGAFSWNNFNGGTCWLKSGKGQTTTKSGVFSGTITASSTTCATVEQDVDYVGNDIGSVLSSASQSCCSICSKQAGCGAFSWSNFNGGTCWLKSSRGQTVKKAGVSSGTVSLASQCPTIENSVDYIGNDIGSVLATAATDCCAKCTQTSGCGAFSWTNFNGGTCWLKSGKGQSTTKAGVYSAAYTSSPSPSPSTHIQARIRSGEVRAISVNLGGWLVGEYWMSYTSPAWTGVGENGWKGEYGTMQFLGREKGTAQFEQHRATWITESDIQAIAAAGMNTVRVPVGFWIVNDDSSTTANDITRVYAPGALKYLDRLINEWAVKYNLAVMLSLHAHQGSQNGYDHSAPQVLSTTSWSTSQANVDNSLQFATFLAARYKDSVAFLGMNLMNEPSYPTDYTVLLGYYKEAYRRIRATGNNCVLGVSPMLQEQGPPTMMDFMRWPDYVNVWHEFHVYYKWGYEGQNEQSILNAAKTYRGSHLDNWSGNWVFMGEWSLASPDSAPFSDRNQLKQLAAIQLEQFKGAHSGWSFWAWRHDDETKMLSQWSMRQLLQEGIFTVPAP</sequence>
<evidence type="ECO:0000256" key="4">
    <source>
        <dbReference type="ARBA" id="ARBA00022692"/>
    </source>
</evidence>
<keyword evidence="7" id="KW-0735">Signal-anchor</keyword>
<evidence type="ECO:0000256" key="8">
    <source>
        <dbReference type="ARBA" id="ARBA00022989"/>
    </source>
</evidence>
<dbReference type="InterPro" id="IPR018087">
    <property type="entry name" value="Glyco_hydro_5_CS"/>
</dbReference>
<comment type="subcellular location">
    <subcellularLocation>
        <location evidence="1">Cell membrane</location>
        <topology evidence="1">Single-pass type II membrane protein</topology>
    </subcellularLocation>
</comment>
<dbReference type="PANTHER" id="PTHR31297:SF34">
    <property type="entry name" value="GLUCAN 1,3-BETA-GLUCOSIDASE 2"/>
    <property type="match status" value="1"/>
</dbReference>
<keyword evidence="18" id="KW-0732">Signal</keyword>
<dbReference type="InterPro" id="IPR003609">
    <property type="entry name" value="Pan_app"/>
</dbReference>
<dbReference type="SMART" id="SM00223">
    <property type="entry name" value="APPLE"/>
    <property type="match status" value="4"/>
</dbReference>